<name>A0ACC0TX71_9AGAM</name>
<accession>A0ACC0TX71</accession>
<evidence type="ECO:0000313" key="2">
    <source>
        <dbReference type="Proteomes" id="UP001207468"/>
    </source>
</evidence>
<evidence type="ECO:0000313" key="1">
    <source>
        <dbReference type="EMBL" id="KAI9451788.1"/>
    </source>
</evidence>
<proteinExistence type="predicted"/>
<protein>
    <submittedName>
        <fullName evidence="1">NAD-binding protein</fullName>
    </submittedName>
</protein>
<sequence>MSSSQPPAQSDKGVALVTGAARGIGRAIAIRLAEDGFDVAVNDLPGTPELDEVIKAIESKGRRAVAAPGDVSEESVVTDMIQRTVSTLGSLDVMVANAGAVILETFLETSVEAFDKQMAVNARSVMLCYKHAAKQMISQGRGGRIVGASSMAGKQATEVLFAYSATKFAVRGMTQSAALALGSHGITVNAYAPGGVETRLLDAFDNFLEPLAGPRAGRNGLLAITAVGRIGEPEEIAHLVSYLASKEAGFITGQTISINGGSYFD</sequence>
<keyword evidence="2" id="KW-1185">Reference proteome</keyword>
<dbReference type="Proteomes" id="UP001207468">
    <property type="component" value="Unassembled WGS sequence"/>
</dbReference>
<gene>
    <name evidence="1" type="ORF">F5148DRAFT_533970</name>
</gene>
<organism evidence="1 2">
    <name type="scientific">Russula earlei</name>
    <dbReference type="NCBI Taxonomy" id="71964"/>
    <lineage>
        <taxon>Eukaryota</taxon>
        <taxon>Fungi</taxon>
        <taxon>Dikarya</taxon>
        <taxon>Basidiomycota</taxon>
        <taxon>Agaricomycotina</taxon>
        <taxon>Agaricomycetes</taxon>
        <taxon>Russulales</taxon>
        <taxon>Russulaceae</taxon>
        <taxon>Russula</taxon>
    </lineage>
</organism>
<comment type="caution">
    <text evidence="1">The sequence shown here is derived from an EMBL/GenBank/DDBJ whole genome shotgun (WGS) entry which is preliminary data.</text>
</comment>
<reference evidence="1" key="1">
    <citation type="submission" date="2021-03" db="EMBL/GenBank/DDBJ databases">
        <title>Evolutionary priming and transition to the ectomycorrhizal habit in an iconic lineage of mushroom-forming fungi: is preadaptation a requirement?</title>
        <authorList>
            <consortium name="DOE Joint Genome Institute"/>
            <person name="Looney B.P."/>
            <person name="Miyauchi S."/>
            <person name="Morin E."/>
            <person name="Drula E."/>
            <person name="Courty P.E."/>
            <person name="Chicoki N."/>
            <person name="Fauchery L."/>
            <person name="Kohler A."/>
            <person name="Kuo A."/>
            <person name="LaButti K."/>
            <person name="Pangilinan J."/>
            <person name="Lipzen A."/>
            <person name="Riley R."/>
            <person name="Andreopoulos W."/>
            <person name="He G."/>
            <person name="Johnson J."/>
            <person name="Barry K.W."/>
            <person name="Grigoriev I.V."/>
            <person name="Nagy L."/>
            <person name="Hibbett D."/>
            <person name="Henrissat B."/>
            <person name="Matheny P.B."/>
            <person name="Labbe J."/>
            <person name="Martin A.F."/>
        </authorList>
    </citation>
    <scope>NUCLEOTIDE SEQUENCE</scope>
    <source>
        <strain evidence="1">BPL698</strain>
    </source>
</reference>
<dbReference type="EMBL" id="JAGFNK010000359">
    <property type="protein sequence ID" value="KAI9451788.1"/>
    <property type="molecule type" value="Genomic_DNA"/>
</dbReference>